<sequence length="320" mass="35161">MDISVIFLYKRWRHTSNLEASIGGDCAVRASETGFLITTTTISLFPNHTPPSPLFLPAPGVLRLPLILSPLSPPLSPTRRLINSNTRTSTALFKLVLGGPQVAPAQQVRLDHVFSSTTKPNSSTPGARREAASTSTSTHHSPHRVSGRQFPRPKSHPSSSPLVARRAAALVYNFNLTSDLELVLVAMPRLFLVIVRAAQRRWLFQTSRLIPPSTFSPASARAIPNRWGRRCRRAAQRRLSPLYISPSRERDACSPFFLRVLAAGRLTPSLTIQSTSSQAFGVGFHGCCCRAAPRRGANSHSILRRLPNAITPVVWRTSRS</sequence>
<feature type="compositionally biased region" description="Basic residues" evidence="1">
    <location>
        <begin position="140"/>
        <end position="155"/>
    </location>
</feature>
<evidence type="ECO:0000313" key="3">
    <source>
        <dbReference type="Proteomes" id="UP001362999"/>
    </source>
</evidence>
<dbReference type="Proteomes" id="UP001362999">
    <property type="component" value="Unassembled WGS sequence"/>
</dbReference>
<evidence type="ECO:0000313" key="2">
    <source>
        <dbReference type="EMBL" id="KAK7031775.1"/>
    </source>
</evidence>
<organism evidence="2 3">
    <name type="scientific">Favolaschia claudopus</name>
    <dbReference type="NCBI Taxonomy" id="2862362"/>
    <lineage>
        <taxon>Eukaryota</taxon>
        <taxon>Fungi</taxon>
        <taxon>Dikarya</taxon>
        <taxon>Basidiomycota</taxon>
        <taxon>Agaricomycotina</taxon>
        <taxon>Agaricomycetes</taxon>
        <taxon>Agaricomycetidae</taxon>
        <taxon>Agaricales</taxon>
        <taxon>Marasmiineae</taxon>
        <taxon>Mycenaceae</taxon>
        <taxon>Favolaschia</taxon>
    </lineage>
</organism>
<feature type="non-terminal residue" evidence="2">
    <location>
        <position position="320"/>
    </location>
</feature>
<name>A0AAW0BYM1_9AGAR</name>
<reference evidence="2 3" key="1">
    <citation type="journal article" date="2024" name="J Genomics">
        <title>Draft genome sequencing and assembly of Favolaschia claudopus CIRM-BRFM 2984 isolated from oak limbs.</title>
        <authorList>
            <person name="Navarro D."/>
            <person name="Drula E."/>
            <person name="Chaduli D."/>
            <person name="Cazenave R."/>
            <person name="Ahrendt S."/>
            <person name="Wang J."/>
            <person name="Lipzen A."/>
            <person name="Daum C."/>
            <person name="Barry K."/>
            <person name="Grigoriev I.V."/>
            <person name="Favel A."/>
            <person name="Rosso M.N."/>
            <person name="Martin F."/>
        </authorList>
    </citation>
    <scope>NUCLEOTIDE SEQUENCE [LARGE SCALE GENOMIC DNA]</scope>
    <source>
        <strain evidence="2 3">CIRM-BRFM 2984</strain>
    </source>
</reference>
<proteinExistence type="predicted"/>
<keyword evidence="3" id="KW-1185">Reference proteome</keyword>
<feature type="region of interest" description="Disordered" evidence="1">
    <location>
        <begin position="115"/>
        <end position="159"/>
    </location>
</feature>
<accession>A0AAW0BYM1</accession>
<dbReference type="EMBL" id="JAWWNJ010000024">
    <property type="protein sequence ID" value="KAK7031775.1"/>
    <property type="molecule type" value="Genomic_DNA"/>
</dbReference>
<gene>
    <name evidence="2" type="ORF">R3P38DRAFT_3507838</name>
</gene>
<comment type="caution">
    <text evidence="2">The sequence shown here is derived from an EMBL/GenBank/DDBJ whole genome shotgun (WGS) entry which is preliminary data.</text>
</comment>
<feature type="compositionally biased region" description="Polar residues" evidence="1">
    <location>
        <begin position="115"/>
        <end position="125"/>
    </location>
</feature>
<dbReference type="AlphaFoldDB" id="A0AAW0BYM1"/>
<protein>
    <submittedName>
        <fullName evidence="2">Uncharacterized protein</fullName>
    </submittedName>
</protein>
<evidence type="ECO:0000256" key="1">
    <source>
        <dbReference type="SAM" id="MobiDB-lite"/>
    </source>
</evidence>